<evidence type="ECO:0000256" key="6">
    <source>
        <dbReference type="ARBA" id="ARBA00022968"/>
    </source>
</evidence>
<protein>
    <submittedName>
        <fullName evidence="10">Nucleotide-diphospho-sugar transferase</fullName>
    </submittedName>
</protein>
<dbReference type="Pfam" id="PF11051">
    <property type="entry name" value="Mannosyl_trans3"/>
    <property type="match status" value="1"/>
</dbReference>
<dbReference type="UniPathway" id="UPA00378"/>
<keyword evidence="8" id="KW-0333">Golgi apparatus</keyword>
<sequence>MVKEFPPDLFKFGKYNEFMKGDGIVYLGGDDYNQLALLSIKMLRSTGSQLPVELIVPHESDYDVDLCNNILPALNGKCKVMSHYLPKELISNIQGYQYKNVALLISSFENVLYLDADNLPIQNPDSLFANEPFTNHHLVIWPDLWRRSTSPSFYTIADIQVNPKIRERSSYFNGDKRGENDPISFHDAMGAIPEASSETGQLLINKRVHFSTLVLSMYYNYYGPDYFYPLLSQGAAGEGDKETFIAAAHKLDLPYYQVKEFNREFGPLKNGKHEFFGMGQYDPLVDYIQDTNKDIALTTEFVPDYALNSDDKEHSNYDYHYFKSSSLMFLHANWPKYKLHEMFNHNSYGRGPTFDGKRRRLYEWNIIDETYGFDVELSIMSSLQWLYCEMNINLKKVPEVGSEDRTKICLEINSHISFMISVQ</sequence>
<keyword evidence="11" id="KW-1185">Reference proteome</keyword>
<dbReference type="HOGENOM" id="CLU_013298_0_0_1"/>
<dbReference type="GO" id="GO:0000139">
    <property type="term" value="C:Golgi membrane"/>
    <property type="evidence" value="ECO:0007669"/>
    <property type="project" value="UniProtKB-SubCell"/>
</dbReference>
<evidence type="ECO:0000256" key="1">
    <source>
        <dbReference type="ARBA" id="ARBA00004323"/>
    </source>
</evidence>
<evidence type="ECO:0000256" key="8">
    <source>
        <dbReference type="ARBA" id="ARBA00023034"/>
    </source>
</evidence>
<dbReference type="PANTHER" id="PTHR31646:SF1">
    <property type="entry name" value="ALPHA-1,2-MANNOSYLTRANSFERASE MNN2"/>
    <property type="match status" value="1"/>
</dbReference>
<comment type="subcellular location">
    <subcellularLocation>
        <location evidence="1">Golgi apparatus membrane</location>
        <topology evidence="1">Single-pass type II membrane protein</topology>
    </subcellularLocation>
</comment>
<evidence type="ECO:0000256" key="7">
    <source>
        <dbReference type="ARBA" id="ARBA00022989"/>
    </source>
</evidence>
<dbReference type="PANTHER" id="PTHR31646">
    <property type="entry name" value="ALPHA-1,2-MANNOSYLTRANSFERASE MNN2"/>
    <property type="match status" value="1"/>
</dbReference>
<evidence type="ECO:0000256" key="5">
    <source>
        <dbReference type="ARBA" id="ARBA00022692"/>
    </source>
</evidence>
<evidence type="ECO:0000256" key="9">
    <source>
        <dbReference type="ARBA" id="ARBA00023136"/>
    </source>
</evidence>
<evidence type="ECO:0000313" key="10">
    <source>
        <dbReference type="EMBL" id="EGV66212.1"/>
    </source>
</evidence>
<dbReference type="EMBL" id="GL996512">
    <property type="protein sequence ID" value="EGV66212.1"/>
    <property type="molecule type" value="Genomic_DNA"/>
</dbReference>
<dbReference type="GO" id="GO:0046354">
    <property type="term" value="P:mannan biosynthetic process"/>
    <property type="evidence" value="ECO:0007669"/>
    <property type="project" value="TreeGrafter"/>
</dbReference>
<evidence type="ECO:0000256" key="4">
    <source>
        <dbReference type="ARBA" id="ARBA00022679"/>
    </source>
</evidence>
<dbReference type="AlphaFoldDB" id="G3AYH7"/>
<gene>
    <name evidence="10" type="ORF">CANTEDRAFT_101926</name>
</gene>
<evidence type="ECO:0000256" key="2">
    <source>
        <dbReference type="ARBA" id="ARBA00004922"/>
    </source>
</evidence>
<dbReference type="GO" id="GO:0000026">
    <property type="term" value="F:alpha-1,2-mannosyltransferase activity"/>
    <property type="evidence" value="ECO:0007669"/>
    <property type="project" value="TreeGrafter"/>
</dbReference>
<dbReference type="InterPro" id="IPR029044">
    <property type="entry name" value="Nucleotide-diphossugar_trans"/>
</dbReference>
<dbReference type="Proteomes" id="UP000000707">
    <property type="component" value="Unassembled WGS sequence"/>
</dbReference>
<comment type="similarity">
    <text evidence="3">Belongs to the MNN1/MNT family.</text>
</comment>
<name>G3AYH7_CANTC</name>
<keyword evidence="4 10" id="KW-0808">Transferase</keyword>
<proteinExistence type="inferred from homology"/>
<evidence type="ECO:0000313" key="11">
    <source>
        <dbReference type="Proteomes" id="UP000000707"/>
    </source>
</evidence>
<keyword evidence="9" id="KW-0472">Membrane</keyword>
<keyword evidence="5" id="KW-0812">Transmembrane</keyword>
<comment type="pathway">
    <text evidence="2">Protein modification; protein glycosylation.</text>
</comment>
<reference evidence="10 11" key="1">
    <citation type="journal article" date="2011" name="Proc. Natl. Acad. Sci. U.S.A.">
        <title>Comparative genomics of xylose-fermenting fungi for enhanced biofuel production.</title>
        <authorList>
            <person name="Wohlbach D.J."/>
            <person name="Kuo A."/>
            <person name="Sato T.K."/>
            <person name="Potts K.M."/>
            <person name="Salamov A.A."/>
            <person name="LaButti K.M."/>
            <person name="Sun H."/>
            <person name="Clum A."/>
            <person name="Pangilinan J.L."/>
            <person name="Lindquist E.A."/>
            <person name="Lucas S."/>
            <person name="Lapidus A."/>
            <person name="Jin M."/>
            <person name="Gunawan C."/>
            <person name="Balan V."/>
            <person name="Dale B.E."/>
            <person name="Jeffries T.W."/>
            <person name="Zinkel R."/>
            <person name="Barry K.W."/>
            <person name="Grigoriev I.V."/>
            <person name="Gasch A.P."/>
        </authorList>
    </citation>
    <scope>NUCLEOTIDE SEQUENCE [LARGE SCALE GENOMIC DNA]</scope>
    <source>
        <strain evidence="11">ATCC 10573 / BCRC 21748 / CBS 615 / JCM 9827 / NBRC 10315 / NRRL Y-1498 / VKM Y-70</strain>
    </source>
</reference>
<keyword evidence="7" id="KW-1133">Transmembrane helix</keyword>
<dbReference type="Gene3D" id="3.90.550.10">
    <property type="entry name" value="Spore Coat Polysaccharide Biosynthesis Protein SpsA, Chain A"/>
    <property type="match status" value="1"/>
</dbReference>
<dbReference type="OrthoDB" id="430354at2759"/>
<organism evidence="11">
    <name type="scientific">Candida tenuis (strain ATCC 10573 / BCRC 21748 / CBS 615 / JCM 9827 / NBRC 10315 / NRRL Y-1498 / VKM Y-70)</name>
    <name type="common">Yeast</name>
    <name type="synonym">Yamadazyma tenuis</name>
    <dbReference type="NCBI Taxonomy" id="590646"/>
    <lineage>
        <taxon>Eukaryota</taxon>
        <taxon>Fungi</taxon>
        <taxon>Dikarya</taxon>
        <taxon>Ascomycota</taxon>
        <taxon>Saccharomycotina</taxon>
        <taxon>Pichiomycetes</taxon>
        <taxon>Debaryomycetaceae</taxon>
        <taxon>Yamadazyma</taxon>
    </lineage>
</organism>
<dbReference type="InterPro" id="IPR022751">
    <property type="entry name" value="Alpha_mannosyltransferase"/>
</dbReference>
<accession>G3AYH7</accession>
<keyword evidence="6" id="KW-0735">Signal-anchor</keyword>
<evidence type="ECO:0000256" key="3">
    <source>
        <dbReference type="ARBA" id="ARBA00009105"/>
    </source>
</evidence>
<dbReference type="SUPFAM" id="SSF53448">
    <property type="entry name" value="Nucleotide-diphospho-sugar transferases"/>
    <property type="match status" value="1"/>
</dbReference>